<keyword evidence="2" id="KW-0812">Transmembrane</keyword>
<proteinExistence type="predicted"/>
<dbReference type="EMBL" id="JAMQON010000007">
    <property type="protein sequence ID" value="MDS0261501.1"/>
    <property type="molecule type" value="Genomic_DNA"/>
</dbReference>
<dbReference type="InterPro" id="IPR018649">
    <property type="entry name" value="SHOCT"/>
</dbReference>
<evidence type="ECO:0000256" key="2">
    <source>
        <dbReference type="SAM" id="Phobius"/>
    </source>
</evidence>
<reference evidence="4 5" key="1">
    <citation type="submission" date="2022-06" db="EMBL/GenBank/DDBJ databases">
        <title>Haloarcula sp. a new haloarchaeum isolate from saline soil.</title>
        <authorList>
            <person name="Strakova D."/>
            <person name="Galisteo C."/>
            <person name="Sanchez-Porro C."/>
            <person name="Ventosa A."/>
        </authorList>
    </citation>
    <scope>NUCLEOTIDE SEQUENCE [LARGE SCALE GENOMIC DNA]</scope>
    <source>
        <strain evidence="4 5">S1CR25-12</strain>
    </source>
</reference>
<organism evidence="4 5">
    <name type="scientific">Haloarcula saliterrae</name>
    <dbReference type="NCBI Taxonomy" id="2950534"/>
    <lineage>
        <taxon>Archaea</taxon>
        <taxon>Methanobacteriati</taxon>
        <taxon>Methanobacteriota</taxon>
        <taxon>Stenosarchaea group</taxon>
        <taxon>Halobacteria</taxon>
        <taxon>Halobacteriales</taxon>
        <taxon>Haloarculaceae</taxon>
        <taxon>Haloarcula</taxon>
    </lineage>
</organism>
<keyword evidence="2" id="KW-0472">Membrane</keyword>
<dbReference type="Pfam" id="PF09851">
    <property type="entry name" value="SHOCT"/>
    <property type="match status" value="1"/>
</dbReference>
<keyword evidence="2" id="KW-1133">Transmembrane helix</keyword>
<comment type="caution">
    <text evidence="4">The sequence shown here is derived from an EMBL/GenBank/DDBJ whole genome shotgun (WGS) entry which is preliminary data.</text>
</comment>
<evidence type="ECO:0000259" key="3">
    <source>
        <dbReference type="Pfam" id="PF09851"/>
    </source>
</evidence>
<sequence length="127" mass="14262">MVDAERPDEDDSLTAVVAGAVTTLTLVVAFGLLFAGVPWFWVAFPVGFGGVLPMALGATRRYERRRADDRRPVSDEDDALATLRDRYARGELTDEEFERQVETLLETEDAATARERPADDPEREFER</sequence>
<evidence type="ECO:0000313" key="5">
    <source>
        <dbReference type="Proteomes" id="UP001259659"/>
    </source>
</evidence>
<evidence type="ECO:0000256" key="1">
    <source>
        <dbReference type="SAM" id="MobiDB-lite"/>
    </source>
</evidence>
<accession>A0ABU2FIC9</accession>
<feature type="compositionally biased region" description="Basic and acidic residues" evidence="1">
    <location>
        <begin position="111"/>
        <end position="127"/>
    </location>
</feature>
<feature type="region of interest" description="Disordered" evidence="1">
    <location>
        <begin position="102"/>
        <end position="127"/>
    </location>
</feature>
<feature type="transmembrane region" description="Helical" evidence="2">
    <location>
        <begin position="39"/>
        <end position="58"/>
    </location>
</feature>
<gene>
    <name evidence="4" type="ORF">NDI56_19045</name>
</gene>
<dbReference type="Proteomes" id="UP001259659">
    <property type="component" value="Unassembled WGS sequence"/>
</dbReference>
<feature type="transmembrane region" description="Helical" evidence="2">
    <location>
        <begin position="12"/>
        <end position="33"/>
    </location>
</feature>
<protein>
    <submittedName>
        <fullName evidence="4">SHOCT domain-containing protein</fullName>
    </submittedName>
</protein>
<dbReference type="RefSeq" id="WP_310921358.1">
    <property type="nucleotide sequence ID" value="NZ_JAMQON010000007.1"/>
</dbReference>
<keyword evidence="5" id="KW-1185">Reference proteome</keyword>
<feature type="domain" description="SHOCT" evidence="3">
    <location>
        <begin position="78"/>
        <end position="105"/>
    </location>
</feature>
<name>A0ABU2FIC9_9EURY</name>
<evidence type="ECO:0000313" key="4">
    <source>
        <dbReference type="EMBL" id="MDS0261501.1"/>
    </source>
</evidence>